<reference evidence="10 11" key="1">
    <citation type="submission" date="2019-03" db="EMBL/GenBank/DDBJ databases">
        <title>Genomic Encyclopedia of Type Strains, Phase IV (KMG-IV): sequencing the most valuable type-strain genomes for metagenomic binning, comparative biology and taxonomic classification.</title>
        <authorList>
            <person name="Goeker M."/>
        </authorList>
    </citation>
    <scope>NUCLEOTIDE SEQUENCE [LARGE SCALE GENOMIC DNA]</scope>
    <source>
        <strain evidence="10 11">DSM 24455</strain>
    </source>
</reference>
<feature type="domain" description="DHFR" evidence="9">
    <location>
        <begin position="1"/>
        <end position="163"/>
    </location>
</feature>
<dbReference type="UniPathway" id="UPA00077">
    <property type="reaction ID" value="UER00158"/>
</dbReference>
<dbReference type="GO" id="GO:0006730">
    <property type="term" value="P:one-carbon metabolic process"/>
    <property type="evidence" value="ECO:0007669"/>
    <property type="project" value="UniProtKB-KW"/>
</dbReference>
<dbReference type="EC" id="1.5.1.3" evidence="3 7"/>
<keyword evidence="6 7" id="KW-0560">Oxidoreductase</keyword>
<dbReference type="RefSeq" id="WP_133627863.1">
    <property type="nucleotide sequence ID" value="NZ_SOAZ01000008.1"/>
</dbReference>
<dbReference type="GO" id="GO:0046452">
    <property type="term" value="P:dihydrofolate metabolic process"/>
    <property type="evidence" value="ECO:0007669"/>
    <property type="project" value="TreeGrafter"/>
</dbReference>
<dbReference type="Pfam" id="PF00186">
    <property type="entry name" value="DHFR_1"/>
    <property type="match status" value="1"/>
</dbReference>
<keyword evidence="11" id="KW-1185">Reference proteome</keyword>
<dbReference type="InterPro" id="IPR024072">
    <property type="entry name" value="DHFR-like_dom_sf"/>
</dbReference>
<comment type="pathway">
    <text evidence="1 7">Cofactor biosynthesis; tetrahydrofolate biosynthesis; 5,6,7,8-tetrahydrofolate from 7,8-dihydrofolate: step 1/1.</text>
</comment>
<comment type="function">
    <text evidence="7">Key enzyme in folate metabolism. Catalyzes an essential reaction for de novo glycine and purine synthesis, and for DNA precursor synthesis.</text>
</comment>
<dbReference type="InterPro" id="IPR017925">
    <property type="entry name" value="DHFR_CS"/>
</dbReference>
<dbReference type="GO" id="GO:0050661">
    <property type="term" value="F:NADP binding"/>
    <property type="evidence" value="ECO:0007669"/>
    <property type="project" value="InterPro"/>
</dbReference>
<dbReference type="PRINTS" id="PR00070">
    <property type="entry name" value="DHFR"/>
</dbReference>
<comment type="similarity">
    <text evidence="2 7 8">Belongs to the dihydrofolate reductase family.</text>
</comment>
<dbReference type="InterPro" id="IPR001796">
    <property type="entry name" value="DHFR_dom"/>
</dbReference>
<evidence type="ECO:0000256" key="4">
    <source>
        <dbReference type="ARBA" id="ARBA00022563"/>
    </source>
</evidence>
<keyword evidence="5 7" id="KW-0521">NADP</keyword>
<evidence type="ECO:0000256" key="7">
    <source>
        <dbReference type="PIRNR" id="PIRNR000194"/>
    </source>
</evidence>
<accession>A0A4V3EU05</accession>
<keyword evidence="4 7" id="KW-0554">One-carbon metabolism</keyword>
<evidence type="ECO:0000313" key="10">
    <source>
        <dbReference type="EMBL" id="TDT61117.1"/>
    </source>
</evidence>
<evidence type="ECO:0000256" key="1">
    <source>
        <dbReference type="ARBA" id="ARBA00004903"/>
    </source>
</evidence>
<evidence type="ECO:0000313" key="11">
    <source>
        <dbReference type="Proteomes" id="UP000295325"/>
    </source>
</evidence>
<evidence type="ECO:0000256" key="3">
    <source>
        <dbReference type="ARBA" id="ARBA00012856"/>
    </source>
</evidence>
<comment type="catalytic activity">
    <reaction evidence="7">
        <text>(6S)-5,6,7,8-tetrahydrofolate + NADP(+) = 7,8-dihydrofolate + NADPH + H(+)</text>
        <dbReference type="Rhea" id="RHEA:15009"/>
        <dbReference type="ChEBI" id="CHEBI:15378"/>
        <dbReference type="ChEBI" id="CHEBI:57451"/>
        <dbReference type="ChEBI" id="CHEBI:57453"/>
        <dbReference type="ChEBI" id="CHEBI:57783"/>
        <dbReference type="ChEBI" id="CHEBI:58349"/>
        <dbReference type="EC" id="1.5.1.3"/>
    </reaction>
</comment>
<dbReference type="OrthoDB" id="9804315at2"/>
<dbReference type="Proteomes" id="UP000295325">
    <property type="component" value="Unassembled WGS sequence"/>
</dbReference>
<protein>
    <recommendedName>
        <fullName evidence="3 7">Dihydrofolate reductase</fullName>
        <ecNumber evidence="3 7">1.5.1.3</ecNumber>
    </recommendedName>
</protein>
<evidence type="ECO:0000256" key="5">
    <source>
        <dbReference type="ARBA" id="ARBA00022857"/>
    </source>
</evidence>
<dbReference type="Gene3D" id="3.40.430.10">
    <property type="entry name" value="Dihydrofolate Reductase, subunit A"/>
    <property type="match status" value="1"/>
</dbReference>
<evidence type="ECO:0000259" key="9">
    <source>
        <dbReference type="PROSITE" id="PS51330"/>
    </source>
</evidence>
<name>A0A4V3EU05_9CLOT</name>
<dbReference type="GO" id="GO:0005829">
    <property type="term" value="C:cytosol"/>
    <property type="evidence" value="ECO:0007669"/>
    <property type="project" value="TreeGrafter"/>
</dbReference>
<dbReference type="GO" id="GO:0046655">
    <property type="term" value="P:folic acid metabolic process"/>
    <property type="evidence" value="ECO:0007669"/>
    <property type="project" value="TreeGrafter"/>
</dbReference>
<dbReference type="CDD" id="cd00209">
    <property type="entry name" value="DHFR"/>
    <property type="match status" value="1"/>
</dbReference>
<evidence type="ECO:0000256" key="2">
    <source>
        <dbReference type="ARBA" id="ARBA00009539"/>
    </source>
</evidence>
<dbReference type="AlphaFoldDB" id="A0A4V3EU05"/>
<dbReference type="PANTHER" id="PTHR48069:SF3">
    <property type="entry name" value="DIHYDROFOLATE REDUCTASE"/>
    <property type="match status" value="1"/>
</dbReference>
<evidence type="ECO:0000256" key="8">
    <source>
        <dbReference type="RuleBase" id="RU004474"/>
    </source>
</evidence>
<dbReference type="SUPFAM" id="SSF53597">
    <property type="entry name" value="Dihydrofolate reductase-like"/>
    <property type="match status" value="1"/>
</dbReference>
<dbReference type="PIRSF" id="PIRSF000194">
    <property type="entry name" value="DHFR"/>
    <property type="match status" value="1"/>
</dbReference>
<dbReference type="EMBL" id="SOAZ01000008">
    <property type="protein sequence ID" value="TDT61117.1"/>
    <property type="molecule type" value="Genomic_DNA"/>
</dbReference>
<comment type="caution">
    <text evidence="10">The sequence shown here is derived from an EMBL/GenBank/DDBJ whole genome shotgun (WGS) entry which is preliminary data.</text>
</comment>
<gene>
    <name evidence="10" type="ORF">EDD71_10812</name>
</gene>
<dbReference type="GO" id="GO:0004146">
    <property type="term" value="F:dihydrofolate reductase activity"/>
    <property type="evidence" value="ECO:0007669"/>
    <property type="project" value="UniProtKB-EC"/>
</dbReference>
<sequence>MLSFVVAMSLNNVIGRNNNLPWHLPNDLKRFKEITCSKSRTMIMGRRTFEALPGILPGRKHIILTRNKCYEIDDDNVYVIHDIDELNPYIIDEEEFFVIGGGDIFTTLMPYAKKMYITLIHDFFEGDTYFPKYNRNEWDIIEKQEGIMDERNVYKHTFLTLIRL</sequence>
<dbReference type="InterPro" id="IPR012259">
    <property type="entry name" value="DHFR"/>
</dbReference>
<proteinExistence type="inferred from homology"/>
<dbReference type="PROSITE" id="PS51330">
    <property type="entry name" value="DHFR_2"/>
    <property type="match status" value="1"/>
</dbReference>
<evidence type="ECO:0000256" key="6">
    <source>
        <dbReference type="ARBA" id="ARBA00023002"/>
    </source>
</evidence>
<dbReference type="PANTHER" id="PTHR48069">
    <property type="entry name" value="DIHYDROFOLATE REDUCTASE"/>
    <property type="match status" value="1"/>
</dbReference>
<organism evidence="10 11">
    <name type="scientific">Fonticella tunisiensis</name>
    <dbReference type="NCBI Taxonomy" id="1096341"/>
    <lineage>
        <taxon>Bacteria</taxon>
        <taxon>Bacillati</taxon>
        <taxon>Bacillota</taxon>
        <taxon>Clostridia</taxon>
        <taxon>Eubacteriales</taxon>
        <taxon>Clostridiaceae</taxon>
        <taxon>Fonticella</taxon>
    </lineage>
</organism>
<dbReference type="GO" id="GO:0046654">
    <property type="term" value="P:tetrahydrofolate biosynthetic process"/>
    <property type="evidence" value="ECO:0007669"/>
    <property type="project" value="UniProtKB-UniPathway"/>
</dbReference>
<dbReference type="PROSITE" id="PS00075">
    <property type="entry name" value="DHFR_1"/>
    <property type="match status" value="1"/>
</dbReference>